<evidence type="ECO:0000313" key="5">
    <source>
        <dbReference type="Proteomes" id="UP000019092"/>
    </source>
</evidence>
<dbReference type="InterPro" id="IPR010987">
    <property type="entry name" value="Glutathione-S-Trfase_C-like"/>
</dbReference>
<evidence type="ECO:0000313" key="4">
    <source>
        <dbReference type="EMBL" id="AHG85174.1"/>
    </source>
</evidence>
<dbReference type="InterPro" id="IPR040079">
    <property type="entry name" value="Glutathione_S-Trfase"/>
</dbReference>
<dbReference type="SFLD" id="SFLDG01150">
    <property type="entry name" value="Main.1:_Beta-like"/>
    <property type="match status" value="1"/>
</dbReference>
<dbReference type="SFLD" id="SFLDG00358">
    <property type="entry name" value="Main_(cytGST)"/>
    <property type="match status" value="1"/>
</dbReference>
<dbReference type="PANTHER" id="PTHR44051">
    <property type="entry name" value="GLUTATHIONE S-TRANSFERASE-RELATED"/>
    <property type="match status" value="1"/>
</dbReference>
<sequence length="233" mass="26666">MICNLSGRFGKEICKTTVFIFRLKDEIMITLHYLKQSCSHRIVWLLEELGLDYELKIYDREPETGFAPAELKAQHPLGKAPVLQDGNLILAEGNAIIQHLLDRYDNGKLTPHHKTDDYSYYLYWLSISASLFSANLAQLLAKQGDLGAYNDYAKMQTTLYFKHIEQALAGKKWIIGEQLTGADFSLSFPLQWGKNYVDLADYPNIQRYLAQIEQYPSYLRANQKAAILDMGAF</sequence>
<feature type="domain" description="GST N-terminal" evidence="2">
    <location>
        <begin position="26"/>
        <end position="108"/>
    </location>
</feature>
<dbReference type="Gene3D" id="3.40.30.10">
    <property type="entry name" value="Glutaredoxin"/>
    <property type="match status" value="1"/>
</dbReference>
<feature type="domain" description="GST C-terminal" evidence="3">
    <location>
        <begin position="114"/>
        <end position="233"/>
    </location>
</feature>
<dbReference type="Proteomes" id="UP000019092">
    <property type="component" value="Chromosome"/>
</dbReference>
<dbReference type="InterPro" id="IPR036282">
    <property type="entry name" value="Glutathione-S-Trfase_C_sf"/>
</dbReference>
<dbReference type="PANTHER" id="PTHR44051:SF9">
    <property type="entry name" value="GLUTATHIONE S-TRANSFERASE 1"/>
    <property type="match status" value="1"/>
</dbReference>
<dbReference type="PROSITE" id="PS50404">
    <property type="entry name" value="GST_NTER"/>
    <property type="match status" value="1"/>
</dbReference>
<dbReference type="Pfam" id="PF00043">
    <property type="entry name" value="GST_C"/>
    <property type="match status" value="1"/>
</dbReference>
<keyword evidence="5" id="KW-1185">Reference proteome</keyword>
<organism evidence="4 5">
    <name type="scientific">Bibersteinia trehalosi USDA-ARS-USMARC-189</name>
    <dbReference type="NCBI Taxonomy" id="1263831"/>
    <lineage>
        <taxon>Bacteria</taxon>
        <taxon>Pseudomonadati</taxon>
        <taxon>Pseudomonadota</taxon>
        <taxon>Gammaproteobacteria</taxon>
        <taxon>Pasteurellales</taxon>
        <taxon>Pasteurellaceae</taxon>
        <taxon>Bibersteinia</taxon>
    </lineage>
</organism>
<evidence type="ECO:0000259" key="2">
    <source>
        <dbReference type="PROSITE" id="PS50404"/>
    </source>
</evidence>
<dbReference type="SFLD" id="SFLDS00019">
    <property type="entry name" value="Glutathione_Transferase_(cytos"/>
    <property type="match status" value="1"/>
</dbReference>
<dbReference type="Gene3D" id="1.20.1050.10">
    <property type="match status" value="1"/>
</dbReference>
<reference evidence="4 5" key="1">
    <citation type="submission" date="2013-12" db="EMBL/GenBank/DDBJ databases">
        <title>Annotation of the Bibersteinia trehalosi USDA-ARS-USMARC-189 complete genome.</title>
        <authorList>
            <person name="Harhay G.P."/>
            <person name="McVey S."/>
            <person name="Clawson M.L."/>
            <person name="Bono J."/>
            <person name="Heaton M.P."/>
            <person name="Chitko-Mckown C.G."/>
            <person name="Harhay D.M."/>
            <person name="Smith T.P.L."/>
        </authorList>
    </citation>
    <scope>NUCLEOTIDE SEQUENCE [LARGE SCALE GENOMIC DNA]</scope>
    <source>
        <strain evidence="4 5">USDA-ARS-USMARC-189</strain>
    </source>
</reference>
<dbReference type="InterPro" id="IPR004046">
    <property type="entry name" value="GST_C"/>
</dbReference>
<dbReference type="SUPFAM" id="SSF47616">
    <property type="entry name" value="GST C-terminal domain-like"/>
    <property type="match status" value="1"/>
</dbReference>
<name>A0ABN4C699_BIBTR</name>
<protein>
    <submittedName>
        <fullName evidence="4">Glutathione S-transferase domain protein</fullName>
    </submittedName>
</protein>
<dbReference type="CDD" id="cd03046">
    <property type="entry name" value="GST_N_GTT1_like"/>
    <property type="match status" value="1"/>
</dbReference>
<accession>A0ABN4C699</accession>
<gene>
    <name evidence="4" type="ORF">F543_23190</name>
</gene>
<comment type="similarity">
    <text evidence="1">Belongs to the GST superfamily.</text>
</comment>
<dbReference type="PROSITE" id="PS50405">
    <property type="entry name" value="GST_CTER"/>
    <property type="match status" value="1"/>
</dbReference>
<dbReference type="InterPro" id="IPR036249">
    <property type="entry name" value="Thioredoxin-like_sf"/>
</dbReference>
<evidence type="ECO:0000256" key="1">
    <source>
        <dbReference type="RuleBase" id="RU003494"/>
    </source>
</evidence>
<dbReference type="SUPFAM" id="SSF52833">
    <property type="entry name" value="Thioredoxin-like"/>
    <property type="match status" value="1"/>
</dbReference>
<evidence type="ECO:0000259" key="3">
    <source>
        <dbReference type="PROSITE" id="PS50405"/>
    </source>
</evidence>
<proteinExistence type="inferred from homology"/>
<dbReference type="EMBL" id="CP006955">
    <property type="protein sequence ID" value="AHG85174.1"/>
    <property type="molecule type" value="Genomic_DNA"/>
</dbReference>
<dbReference type="Pfam" id="PF02798">
    <property type="entry name" value="GST_N"/>
    <property type="match status" value="1"/>
</dbReference>
<dbReference type="InterPro" id="IPR004045">
    <property type="entry name" value="Glutathione_S-Trfase_N"/>
</dbReference>